<keyword evidence="3 7" id="KW-1133">Transmembrane helix</keyword>
<dbReference type="PANTHER" id="PTHR33048:SF157">
    <property type="entry name" value="INTEGRAL MEMBRANE PROTEIN"/>
    <property type="match status" value="1"/>
</dbReference>
<evidence type="ECO:0000256" key="4">
    <source>
        <dbReference type="ARBA" id="ARBA00023136"/>
    </source>
</evidence>
<feature type="domain" description="Rhodopsin" evidence="8">
    <location>
        <begin position="29"/>
        <end position="277"/>
    </location>
</feature>
<dbReference type="OrthoDB" id="5393606at2759"/>
<feature type="transmembrane region" description="Helical" evidence="7">
    <location>
        <begin position="12"/>
        <end position="33"/>
    </location>
</feature>
<feature type="transmembrane region" description="Helical" evidence="7">
    <location>
        <begin position="177"/>
        <end position="199"/>
    </location>
</feature>
<evidence type="ECO:0000256" key="6">
    <source>
        <dbReference type="SAM" id="MobiDB-lite"/>
    </source>
</evidence>
<feature type="transmembrane region" description="Helical" evidence="7">
    <location>
        <begin position="45"/>
        <end position="67"/>
    </location>
</feature>
<proteinExistence type="inferred from homology"/>
<organism evidence="9 10">
    <name type="scientific">Lophiostoma macrostomum CBS 122681</name>
    <dbReference type="NCBI Taxonomy" id="1314788"/>
    <lineage>
        <taxon>Eukaryota</taxon>
        <taxon>Fungi</taxon>
        <taxon>Dikarya</taxon>
        <taxon>Ascomycota</taxon>
        <taxon>Pezizomycotina</taxon>
        <taxon>Dothideomycetes</taxon>
        <taxon>Pleosporomycetidae</taxon>
        <taxon>Pleosporales</taxon>
        <taxon>Lophiostomataceae</taxon>
        <taxon>Lophiostoma</taxon>
    </lineage>
</organism>
<sequence length="352" mass="38586">MGWGAYSSRGGVIVSAVVLQVLSSTCIGLRFYTRFWKRQTILVPDWLVLAAFVCATALSVMEIYGVVSHGFATPLDSTNPALQGKSERLAMIQHMEYAFVLIGVFSIGLVKLSVSLLYWHLFSKVKFRRFLAVWIILLIAWTITFVLAELLECGTHPLKIFSTAKDVAHYCPHIHEIGYALVGSDVGTDLITVLIPLPLVLQMRLPLARKLLVAATFMLGLLAVGASTAKAYMFIAGVLSLTSTDGAILVTAYSMWNLAEVHVSIIAACGMTLRPILGHMLPTQRFADLFRSWGWSSEDSQQQPALPSFVQEVPGGSGRNFWNSDNTASNGTGRDTEQQNVQFQTSALAEVR</sequence>
<keyword evidence="2 7" id="KW-0812">Transmembrane</keyword>
<dbReference type="GO" id="GO:0016020">
    <property type="term" value="C:membrane"/>
    <property type="evidence" value="ECO:0007669"/>
    <property type="project" value="UniProtKB-SubCell"/>
</dbReference>
<reference evidence="9" key="1">
    <citation type="journal article" date="2020" name="Stud. Mycol.">
        <title>101 Dothideomycetes genomes: a test case for predicting lifestyles and emergence of pathogens.</title>
        <authorList>
            <person name="Haridas S."/>
            <person name="Albert R."/>
            <person name="Binder M."/>
            <person name="Bloem J."/>
            <person name="Labutti K."/>
            <person name="Salamov A."/>
            <person name="Andreopoulos B."/>
            <person name="Baker S."/>
            <person name="Barry K."/>
            <person name="Bills G."/>
            <person name="Bluhm B."/>
            <person name="Cannon C."/>
            <person name="Castanera R."/>
            <person name="Culley D."/>
            <person name="Daum C."/>
            <person name="Ezra D."/>
            <person name="Gonzalez J."/>
            <person name="Henrissat B."/>
            <person name="Kuo A."/>
            <person name="Liang C."/>
            <person name="Lipzen A."/>
            <person name="Lutzoni F."/>
            <person name="Magnuson J."/>
            <person name="Mondo S."/>
            <person name="Nolan M."/>
            <person name="Ohm R."/>
            <person name="Pangilinan J."/>
            <person name="Park H.-J."/>
            <person name="Ramirez L."/>
            <person name="Alfaro M."/>
            <person name="Sun H."/>
            <person name="Tritt A."/>
            <person name="Yoshinaga Y."/>
            <person name="Zwiers L.-H."/>
            <person name="Turgeon B."/>
            <person name="Goodwin S."/>
            <person name="Spatafora J."/>
            <person name="Crous P."/>
            <person name="Grigoriev I."/>
        </authorList>
    </citation>
    <scope>NUCLEOTIDE SEQUENCE</scope>
    <source>
        <strain evidence="9">CBS 122681</strain>
    </source>
</reference>
<evidence type="ECO:0000256" key="1">
    <source>
        <dbReference type="ARBA" id="ARBA00004141"/>
    </source>
</evidence>
<feature type="transmembrane region" description="Helical" evidence="7">
    <location>
        <begin position="97"/>
        <end position="119"/>
    </location>
</feature>
<accession>A0A6A6TQ38</accession>
<evidence type="ECO:0000256" key="7">
    <source>
        <dbReference type="SAM" id="Phobius"/>
    </source>
</evidence>
<gene>
    <name evidence="9" type="ORF">K491DRAFT_674322</name>
</gene>
<dbReference type="InterPro" id="IPR049326">
    <property type="entry name" value="Rhodopsin_dom_fungi"/>
</dbReference>
<evidence type="ECO:0000256" key="3">
    <source>
        <dbReference type="ARBA" id="ARBA00022989"/>
    </source>
</evidence>
<feature type="transmembrane region" description="Helical" evidence="7">
    <location>
        <begin position="131"/>
        <end position="151"/>
    </location>
</feature>
<dbReference type="AlphaFoldDB" id="A0A6A6TQ38"/>
<evidence type="ECO:0000313" key="9">
    <source>
        <dbReference type="EMBL" id="KAF2661018.1"/>
    </source>
</evidence>
<dbReference type="InterPro" id="IPR052337">
    <property type="entry name" value="SAT4-like"/>
</dbReference>
<comment type="subcellular location">
    <subcellularLocation>
        <location evidence="1">Membrane</location>
        <topology evidence="1">Multi-pass membrane protein</topology>
    </subcellularLocation>
</comment>
<evidence type="ECO:0000313" key="10">
    <source>
        <dbReference type="Proteomes" id="UP000799324"/>
    </source>
</evidence>
<dbReference type="PANTHER" id="PTHR33048">
    <property type="entry name" value="PTH11-LIKE INTEGRAL MEMBRANE PROTEIN (AFU_ORTHOLOGUE AFUA_5G11245)"/>
    <property type="match status" value="1"/>
</dbReference>
<dbReference type="EMBL" id="MU004296">
    <property type="protein sequence ID" value="KAF2661018.1"/>
    <property type="molecule type" value="Genomic_DNA"/>
</dbReference>
<evidence type="ECO:0000259" key="8">
    <source>
        <dbReference type="Pfam" id="PF20684"/>
    </source>
</evidence>
<keyword evidence="4 7" id="KW-0472">Membrane</keyword>
<dbReference type="Pfam" id="PF20684">
    <property type="entry name" value="Fung_rhodopsin"/>
    <property type="match status" value="1"/>
</dbReference>
<dbReference type="Proteomes" id="UP000799324">
    <property type="component" value="Unassembled WGS sequence"/>
</dbReference>
<evidence type="ECO:0000256" key="2">
    <source>
        <dbReference type="ARBA" id="ARBA00022692"/>
    </source>
</evidence>
<evidence type="ECO:0000256" key="5">
    <source>
        <dbReference type="ARBA" id="ARBA00038359"/>
    </source>
</evidence>
<feature type="transmembrane region" description="Helical" evidence="7">
    <location>
        <begin position="255"/>
        <end position="277"/>
    </location>
</feature>
<comment type="similarity">
    <text evidence="5">Belongs to the SAT4 family.</text>
</comment>
<keyword evidence="10" id="KW-1185">Reference proteome</keyword>
<feature type="transmembrane region" description="Helical" evidence="7">
    <location>
        <begin position="211"/>
        <end position="235"/>
    </location>
</feature>
<name>A0A6A6TQ38_9PLEO</name>
<feature type="region of interest" description="Disordered" evidence="6">
    <location>
        <begin position="308"/>
        <end position="352"/>
    </location>
</feature>
<protein>
    <recommendedName>
        <fullName evidence="8">Rhodopsin domain-containing protein</fullName>
    </recommendedName>
</protein>
<feature type="compositionally biased region" description="Polar residues" evidence="6">
    <location>
        <begin position="320"/>
        <end position="352"/>
    </location>
</feature>